<proteinExistence type="predicted"/>
<gene>
    <name evidence="2" type="ORF">PDE001_LOCUS4523</name>
</gene>
<feature type="region of interest" description="Disordered" evidence="1">
    <location>
        <begin position="1"/>
        <end position="34"/>
    </location>
</feature>
<organism evidence="2 3">
    <name type="scientific">Peronospora destructor</name>
    <dbReference type="NCBI Taxonomy" id="86335"/>
    <lineage>
        <taxon>Eukaryota</taxon>
        <taxon>Sar</taxon>
        <taxon>Stramenopiles</taxon>
        <taxon>Oomycota</taxon>
        <taxon>Peronosporomycetes</taxon>
        <taxon>Peronosporales</taxon>
        <taxon>Peronosporaceae</taxon>
        <taxon>Peronospora</taxon>
    </lineage>
</organism>
<evidence type="ECO:0000256" key="1">
    <source>
        <dbReference type="SAM" id="MobiDB-lite"/>
    </source>
</evidence>
<dbReference type="EMBL" id="CANTFM010000818">
    <property type="protein sequence ID" value="CAI5730479.1"/>
    <property type="molecule type" value="Genomic_DNA"/>
</dbReference>
<accession>A0AAV0U698</accession>
<dbReference type="AlphaFoldDB" id="A0AAV0U698"/>
<comment type="caution">
    <text evidence="2">The sequence shown here is derived from an EMBL/GenBank/DDBJ whole genome shotgun (WGS) entry which is preliminary data.</text>
</comment>
<keyword evidence="3" id="KW-1185">Reference proteome</keyword>
<evidence type="ECO:0000313" key="3">
    <source>
        <dbReference type="Proteomes" id="UP001162029"/>
    </source>
</evidence>
<dbReference type="Proteomes" id="UP001162029">
    <property type="component" value="Unassembled WGS sequence"/>
</dbReference>
<sequence>MESPPASLDTRHLSSVSYPGPDSPLESLSDSFTESQQCSADPNAFLGFYVPSTTTKNTDTTLQQKLMVFELLETLQVTIHSMPYLLEVLKTME</sequence>
<name>A0AAV0U698_9STRA</name>
<evidence type="ECO:0000313" key="2">
    <source>
        <dbReference type="EMBL" id="CAI5730479.1"/>
    </source>
</evidence>
<protein>
    <submittedName>
        <fullName evidence="2">Uncharacterized protein</fullName>
    </submittedName>
</protein>
<reference evidence="2" key="1">
    <citation type="submission" date="2022-12" db="EMBL/GenBank/DDBJ databases">
        <authorList>
            <person name="Webb A."/>
        </authorList>
    </citation>
    <scope>NUCLEOTIDE SEQUENCE</scope>
    <source>
        <strain evidence="2">Pd1</strain>
    </source>
</reference>